<reference evidence="2 3" key="1">
    <citation type="journal article" date="2018" name="Sci. Rep.">
        <title>Comparative genomics provides insights into the lifestyle and reveals functional heterogeneity of dark septate endophytic fungi.</title>
        <authorList>
            <person name="Knapp D.G."/>
            <person name="Nemeth J.B."/>
            <person name="Barry K."/>
            <person name="Hainaut M."/>
            <person name="Henrissat B."/>
            <person name="Johnson J."/>
            <person name="Kuo A."/>
            <person name="Lim J.H.P."/>
            <person name="Lipzen A."/>
            <person name="Nolan M."/>
            <person name="Ohm R.A."/>
            <person name="Tamas L."/>
            <person name="Grigoriev I.V."/>
            <person name="Spatafora J.W."/>
            <person name="Nagy L.G."/>
            <person name="Kovacs G.M."/>
        </authorList>
    </citation>
    <scope>NUCLEOTIDE SEQUENCE [LARGE SCALE GENOMIC DNA]</scope>
    <source>
        <strain evidence="2 3">DSE2036</strain>
    </source>
</reference>
<dbReference type="OrthoDB" id="5329403at2759"/>
<evidence type="ECO:0000313" key="2">
    <source>
        <dbReference type="EMBL" id="PVI04850.1"/>
    </source>
</evidence>
<feature type="region of interest" description="Disordered" evidence="1">
    <location>
        <begin position="1"/>
        <end position="163"/>
    </location>
</feature>
<keyword evidence="3" id="KW-1185">Reference proteome</keyword>
<protein>
    <recommendedName>
        <fullName evidence="4">BTB domain-containing protein</fullName>
    </recommendedName>
</protein>
<feature type="compositionally biased region" description="Low complexity" evidence="1">
    <location>
        <begin position="291"/>
        <end position="300"/>
    </location>
</feature>
<gene>
    <name evidence="2" type="ORF">DM02DRAFT_639732</name>
</gene>
<evidence type="ECO:0000256" key="1">
    <source>
        <dbReference type="SAM" id="MobiDB-lite"/>
    </source>
</evidence>
<dbReference type="AlphaFoldDB" id="A0A2V1E6E1"/>
<name>A0A2V1E6E1_9PLEO</name>
<feature type="compositionally biased region" description="Basic and acidic residues" evidence="1">
    <location>
        <begin position="99"/>
        <end position="108"/>
    </location>
</feature>
<feature type="region of interest" description="Disordered" evidence="1">
    <location>
        <begin position="258"/>
        <end position="307"/>
    </location>
</feature>
<dbReference type="EMBL" id="KZ805318">
    <property type="protein sequence ID" value="PVI04850.1"/>
    <property type="molecule type" value="Genomic_DNA"/>
</dbReference>
<evidence type="ECO:0000313" key="3">
    <source>
        <dbReference type="Proteomes" id="UP000244855"/>
    </source>
</evidence>
<feature type="compositionally biased region" description="Pro residues" evidence="1">
    <location>
        <begin position="271"/>
        <end position="282"/>
    </location>
</feature>
<accession>A0A2V1E6E1</accession>
<proteinExistence type="predicted"/>
<dbReference type="Proteomes" id="UP000244855">
    <property type="component" value="Unassembled WGS sequence"/>
</dbReference>
<organism evidence="2 3">
    <name type="scientific">Periconia macrospinosa</name>
    <dbReference type="NCBI Taxonomy" id="97972"/>
    <lineage>
        <taxon>Eukaryota</taxon>
        <taxon>Fungi</taxon>
        <taxon>Dikarya</taxon>
        <taxon>Ascomycota</taxon>
        <taxon>Pezizomycotina</taxon>
        <taxon>Dothideomycetes</taxon>
        <taxon>Pleosporomycetidae</taxon>
        <taxon>Pleosporales</taxon>
        <taxon>Massarineae</taxon>
        <taxon>Periconiaceae</taxon>
        <taxon>Periconia</taxon>
    </lineage>
</organism>
<feature type="compositionally biased region" description="Low complexity" evidence="1">
    <location>
        <begin position="1"/>
        <end position="53"/>
    </location>
</feature>
<evidence type="ECO:0008006" key="4">
    <source>
        <dbReference type="Google" id="ProtNLM"/>
    </source>
</evidence>
<sequence length="673" mass="74656">MAPPLRADTTTARRPVPRVIPAIPRRFARPPTAARPITPDESTTTPAALTPTPQRVEEKKPERAATPVQTPPTPESKASPSVNGDGEEQKSENSSTPSAHEDRMREAAVADTLAPHSATPNGHRPKSTVRTELPPEFYPREKPPVHSPFSDGRDAPSMPPPHHMPIHRFQPSVEGIVFGGAVQESPAMPSTPQEVESDIRAPQPTFARPPPGFAPHLAPQFFPGHSHHPSDPNTSWLQPAYSMGPPPEVIYGNGQDYTSPTFSPGSAPFQAPFPAPFPPPNAPLAHNGTISSHSQSPSKSQFGEAKPAPYVDEESAIPYTNGTASRQFEAPSEIYDIVRHVFGFFGNPEFTDYILHVRLQETVLLSMPVHAAIVSRSPIILEAIRRSASPAFQTKDPRRLAEVVLEDMFVSSESLHEAVKILYGAPLLSPHSFLFGLNHYHEGSEKSYESSEARRRLTQVISYIASGRNLQIPEMQACGFRIAKALLRWDTIDELLYFCLTETYAAPLLNDVLGFLAYNFPFDFSLYSLAPELRQYPRLPTVTEPKQTSHNPRLSKIRFGDAPLEDEAKPTHITQVLSSILLTIPLHLLDQLFNHPVLASQISRNNLTRIMRDVIDERERRREKVLKAQFKPSPDGSVPHRLLENLHKKETMEVSKERPLGFALTANRQTESL</sequence>